<dbReference type="AlphaFoldDB" id="A0A0R2DN93"/>
<organism evidence="10 11">
    <name type="scientific">Liquorilactobacillus sucicola DSM 21376 = JCM 15457</name>
    <dbReference type="NCBI Taxonomy" id="1423806"/>
    <lineage>
        <taxon>Bacteria</taxon>
        <taxon>Bacillati</taxon>
        <taxon>Bacillota</taxon>
        <taxon>Bacilli</taxon>
        <taxon>Lactobacillales</taxon>
        <taxon>Lactobacillaceae</taxon>
        <taxon>Liquorilactobacillus</taxon>
    </lineage>
</organism>
<evidence type="ECO:0000256" key="1">
    <source>
        <dbReference type="ARBA" id="ARBA00022722"/>
    </source>
</evidence>
<feature type="binding site" evidence="9">
    <location>
        <position position="250"/>
    </location>
    <ligand>
        <name>Mn(2+)</name>
        <dbReference type="ChEBI" id="CHEBI:29035"/>
    </ligand>
</feature>
<feature type="binding site" evidence="9">
    <location>
        <position position="170"/>
    </location>
    <ligand>
        <name>Mn(2+)</name>
        <dbReference type="ChEBI" id="CHEBI:29035"/>
    </ligand>
</feature>
<reference evidence="10 11" key="1">
    <citation type="journal article" date="2015" name="Genome Announc.">
        <title>Expanding the biotechnology potential of lactobacilli through comparative genomics of 213 strains and associated genera.</title>
        <authorList>
            <person name="Sun Z."/>
            <person name="Harris H.M."/>
            <person name="McCann A."/>
            <person name="Guo C."/>
            <person name="Argimon S."/>
            <person name="Zhang W."/>
            <person name="Yang X."/>
            <person name="Jeffery I.B."/>
            <person name="Cooney J.C."/>
            <person name="Kagawa T.F."/>
            <person name="Liu W."/>
            <person name="Song Y."/>
            <person name="Salvetti E."/>
            <person name="Wrobel A."/>
            <person name="Rasinkangas P."/>
            <person name="Parkhill J."/>
            <person name="Rea M.C."/>
            <person name="O'Sullivan O."/>
            <person name="Ritari J."/>
            <person name="Douillard F.P."/>
            <person name="Paul Ross R."/>
            <person name="Yang R."/>
            <person name="Briner A.E."/>
            <person name="Felis G.E."/>
            <person name="de Vos W.M."/>
            <person name="Barrangou R."/>
            <person name="Klaenhammer T.R."/>
            <person name="Caufield P.W."/>
            <person name="Cui Y."/>
            <person name="Zhang H."/>
            <person name="O'Toole P.W."/>
        </authorList>
    </citation>
    <scope>NUCLEOTIDE SEQUENCE [LARGE SCALE GENOMIC DNA]</scope>
    <source>
        <strain evidence="10 11">DSM 21376</strain>
    </source>
</reference>
<evidence type="ECO:0000256" key="7">
    <source>
        <dbReference type="ARBA" id="ARBA00023125"/>
    </source>
</evidence>
<dbReference type="GO" id="GO:0004520">
    <property type="term" value="F:DNA endonuclease activity"/>
    <property type="evidence" value="ECO:0007669"/>
    <property type="project" value="InterPro"/>
</dbReference>
<evidence type="ECO:0000256" key="4">
    <source>
        <dbReference type="ARBA" id="ARBA00022801"/>
    </source>
</evidence>
<evidence type="ECO:0000256" key="6">
    <source>
        <dbReference type="ARBA" id="ARBA00023118"/>
    </source>
</evidence>
<keyword evidence="8 9" id="KW-0464">Manganese</keyword>
<sequence length="343" mass="40702">MLTLNIVIVKERCFMESFYLFSSGELKRKDNVIRLNRADGAYKDIKIEVARDIFLFGEVQTNTKCLNYLSEKKIPVHFFNYYGFYTGTFYPREKNVSGTLLIKQVLIYEQAKRRLGLAQKFVSGATYNCLRNLKYYLRRDRKLTAEINQIETLKKIIPRTESVTELMGIEGDIHRIYYGAWQKIFNKDVDFDKRVRRPPNNMVNALISFLNMMAYSVCLSEIYVSQLNPTISYLHTSMERRFSLCLDISEIFKPLLVDRIIFSLINRNVIKETDFETGSNYCYMKSSAMKKVTQAFDEYLQKTVTHRSLGRKVSYRRMIRLECYKLIKDLMDEKEYVPFQLWW</sequence>
<dbReference type="Pfam" id="PF01867">
    <property type="entry name" value="Cas_Cas1"/>
    <property type="match status" value="1"/>
</dbReference>
<feature type="binding site" evidence="9">
    <location>
        <position position="235"/>
    </location>
    <ligand>
        <name>Mn(2+)</name>
        <dbReference type="ChEBI" id="CHEBI:29035"/>
    </ligand>
</feature>
<evidence type="ECO:0000256" key="9">
    <source>
        <dbReference type="HAMAP-Rule" id="MF_01470"/>
    </source>
</evidence>
<gene>
    <name evidence="9" type="primary">cas1</name>
    <name evidence="10" type="ORF">FD15_GL002130</name>
</gene>
<keyword evidence="1 9" id="KW-0540">Nuclease</keyword>
<dbReference type="Gene3D" id="3.100.10.20">
    <property type="entry name" value="CRISPR-associated endonuclease Cas1, N-terminal domain"/>
    <property type="match status" value="1"/>
</dbReference>
<comment type="subunit">
    <text evidence="9">Homodimer, forms a heterotetramer with a Cas2 homodimer.</text>
</comment>
<comment type="cofactor">
    <cofactor evidence="9">
        <name>Mg(2+)</name>
        <dbReference type="ChEBI" id="CHEBI:18420"/>
    </cofactor>
    <cofactor evidence="9">
        <name>Mn(2+)</name>
        <dbReference type="ChEBI" id="CHEBI:29035"/>
    </cofactor>
</comment>
<name>A0A0R2DN93_9LACO</name>
<proteinExistence type="inferred from homology"/>
<dbReference type="PANTHER" id="PTHR43219:SF1">
    <property type="entry name" value="CRISPR-ASSOCIATED ENDONUCLEASE CAS1"/>
    <property type="match status" value="1"/>
</dbReference>
<evidence type="ECO:0000256" key="2">
    <source>
        <dbReference type="ARBA" id="ARBA00022723"/>
    </source>
</evidence>
<dbReference type="EMBL" id="AYZF01000017">
    <property type="protein sequence ID" value="KRN05567.1"/>
    <property type="molecule type" value="Genomic_DNA"/>
</dbReference>
<keyword evidence="11" id="KW-1185">Reference proteome</keyword>
<dbReference type="HAMAP" id="MF_01470">
    <property type="entry name" value="Cas1"/>
    <property type="match status" value="1"/>
</dbReference>
<keyword evidence="3 9" id="KW-0255">Endonuclease</keyword>
<dbReference type="CDD" id="cd09722">
    <property type="entry name" value="Cas1_I-B"/>
    <property type="match status" value="1"/>
</dbReference>
<evidence type="ECO:0000313" key="10">
    <source>
        <dbReference type="EMBL" id="KRN05567.1"/>
    </source>
</evidence>
<comment type="similarity">
    <text evidence="9">Belongs to the CRISPR-associated endonuclease Cas1 family.</text>
</comment>
<dbReference type="Proteomes" id="UP000050961">
    <property type="component" value="Unassembled WGS sequence"/>
</dbReference>
<dbReference type="PANTHER" id="PTHR43219">
    <property type="entry name" value="CRISPR-ASSOCIATED ENDONUCLEASE CAS1"/>
    <property type="match status" value="1"/>
</dbReference>
<dbReference type="InterPro" id="IPR042206">
    <property type="entry name" value="CRISPR-assoc_Cas1_C"/>
</dbReference>
<keyword evidence="7 9" id="KW-0238">DNA-binding</keyword>
<keyword evidence="5 9" id="KW-0460">Magnesium</keyword>
<dbReference type="eggNOG" id="COG1518">
    <property type="taxonomic scope" value="Bacteria"/>
</dbReference>
<dbReference type="GO" id="GO:0046872">
    <property type="term" value="F:metal ion binding"/>
    <property type="evidence" value="ECO:0007669"/>
    <property type="project" value="UniProtKB-UniRule"/>
</dbReference>
<comment type="function">
    <text evidence="9">CRISPR (clustered regularly interspaced short palindromic repeat), is an adaptive immune system that provides protection against mobile genetic elements (viruses, transposable elements and conjugative plasmids). CRISPR clusters contain spacers, sequences complementary to antecedent mobile elements, and target invading nucleic acids. CRISPR clusters are transcribed and processed into CRISPR RNA (crRNA). Acts as a dsDNA endonuclease. Involved in the integration of spacer DNA into the CRISPR cassette.</text>
</comment>
<comment type="caution">
    <text evidence="10">The sequence shown here is derived from an EMBL/GenBank/DDBJ whole genome shotgun (WGS) entry which is preliminary data.</text>
</comment>
<dbReference type="STRING" id="1423806.FD15_GL002130"/>
<keyword evidence="6 9" id="KW-0051">Antiviral defense</keyword>
<protein>
    <recommendedName>
        <fullName evidence="9">CRISPR-associated endonuclease Cas1</fullName>
        <ecNumber evidence="9">3.1.-.-</ecNumber>
    </recommendedName>
</protein>
<keyword evidence="2 9" id="KW-0479">Metal-binding</keyword>
<dbReference type="InterPro" id="IPR042211">
    <property type="entry name" value="CRISPR-assoc_Cas1_N"/>
</dbReference>
<dbReference type="GO" id="GO:0043571">
    <property type="term" value="P:maintenance of CRISPR repeat elements"/>
    <property type="evidence" value="ECO:0007669"/>
    <property type="project" value="UniProtKB-UniRule"/>
</dbReference>
<keyword evidence="4 9" id="KW-0378">Hydrolase</keyword>
<evidence type="ECO:0000256" key="8">
    <source>
        <dbReference type="ARBA" id="ARBA00023211"/>
    </source>
</evidence>
<dbReference type="InterPro" id="IPR002729">
    <property type="entry name" value="CRISPR-assoc_Cas1"/>
</dbReference>
<dbReference type="GO" id="GO:0051607">
    <property type="term" value="P:defense response to virus"/>
    <property type="evidence" value="ECO:0007669"/>
    <property type="project" value="UniProtKB-UniRule"/>
</dbReference>
<dbReference type="NCBIfam" id="TIGR03641">
    <property type="entry name" value="cas1_HMARI"/>
    <property type="match status" value="1"/>
</dbReference>
<accession>A0A0R2DN93</accession>
<dbReference type="InterPro" id="IPR019858">
    <property type="entry name" value="CRISPR-assoc_Cas1_HMARI/TNEAP"/>
</dbReference>
<dbReference type="EC" id="3.1.-.-" evidence="9"/>
<dbReference type="PATRIC" id="fig|1423806.3.peg.2173"/>
<evidence type="ECO:0000256" key="3">
    <source>
        <dbReference type="ARBA" id="ARBA00022759"/>
    </source>
</evidence>
<dbReference type="NCBIfam" id="TIGR00287">
    <property type="entry name" value="cas1"/>
    <property type="match status" value="1"/>
</dbReference>
<dbReference type="Gene3D" id="1.20.120.920">
    <property type="entry name" value="CRISPR-associated endonuclease Cas1, C-terminal domain"/>
    <property type="match status" value="1"/>
</dbReference>
<evidence type="ECO:0000256" key="5">
    <source>
        <dbReference type="ARBA" id="ARBA00022842"/>
    </source>
</evidence>
<dbReference type="GO" id="GO:0016787">
    <property type="term" value="F:hydrolase activity"/>
    <property type="evidence" value="ECO:0007669"/>
    <property type="project" value="UniProtKB-KW"/>
</dbReference>
<dbReference type="GO" id="GO:0003677">
    <property type="term" value="F:DNA binding"/>
    <property type="evidence" value="ECO:0007669"/>
    <property type="project" value="UniProtKB-KW"/>
</dbReference>
<evidence type="ECO:0000313" key="11">
    <source>
        <dbReference type="Proteomes" id="UP000050961"/>
    </source>
</evidence>